<dbReference type="Proteomes" id="UP000657918">
    <property type="component" value="Unassembled WGS sequence"/>
</dbReference>
<accession>A0A835MDG3</accession>
<feature type="compositionally biased region" description="Low complexity" evidence="1">
    <location>
        <begin position="10"/>
        <end position="22"/>
    </location>
</feature>
<keyword evidence="3" id="KW-1185">Reference proteome</keyword>
<sequence>MSGSPKAPQTCTRTLTRTRTSTASVRQKMESKLMEIVEQQEKNNVRKTPATQSSRRMAPAVAARGKVEAQNEHKSVQGVYKSRSAMGLKEKERVRPLKMDGPCWVIEDVETKDESGLGLKEKERVRPLKMDGPCWEIEDVEMKDENGKSGGLTDEHLLGEKRETNNELEDLDRPGVFHEKRARRNAAEFSYCKSIKKRRSIMNNLSTTDAGKLRMLKRRMRVFLICVRPHHSHLQSPSDVPLQVVSSLETQLACQVRPDPAHQLKLTWAKLARTRRGKVAKMRRETLHSTMKATMNEVRREFMNIKRELQEESLSNRYELEDYNPQQEMGSKKDLYSEVLSLDNASEINNELEKDEKSNDYEMDSYNPALEGLNG</sequence>
<organism evidence="2 3">
    <name type="scientific">Salix dunnii</name>
    <dbReference type="NCBI Taxonomy" id="1413687"/>
    <lineage>
        <taxon>Eukaryota</taxon>
        <taxon>Viridiplantae</taxon>
        <taxon>Streptophyta</taxon>
        <taxon>Embryophyta</taxon>
        <taxon>Tracheophyta</taxon>
        <taxon>Spermatophyta</taxon>
        <taxon>Magnoliopsida</taxon>
        <taxon>eudicotyledons</taxon>
        <taxon>Gunneridae</taxon>
        <taxon>Pentapetalae</taxon>
        <taxon>rosids</taxon>
        <taxon>fabids</taxon>
        <taxon>Malpighiales</taxon>
        <taxon>Salicaceae</taxon>
        <taxon>Saliceae</taxon>
        <taxon>Salix</taxon>
    </lineage>
</organism>
<comment type="caution">
    <text evidence="2">The sequence shown here is derived from an EMBL/GenBank/DDBJ whole genome shotgun (WGS) entry which is preliminary data.</text>
</comment>
<feature type="region of interest" description="Disordered" evidence="1">
    <location>
        <begin position="38"/>
        <end position="57"/>
    </location>
</feature>
<proteinExistence type="predicted"/>
<dbReference type="OrthoDB" id="1837086at2759"/>
<evidence type="ECO:0000313" key="2">
    <source>
        <dbReference type="EMBL" id="KAF9662392.1"/>
    </source>
</evidence>
<name>A0A835MDG3_9ROSI</name>
<protein>
    <submittedName>
        <fullName evidence="2">Uncharacterized protein</fullName>
    </submittedName>
</protein>
<feature type="region of interest" description="Disordered" evidence="1">
    <location>
        <begin position="350"/>
        <end position="375"/>
    </location>
</feature>
<reference evidence="2 3" key="1">
    <citation type="submission" date="2020-10" db="EMBL/GenBank/DDBJ databases">
        <title>Plant Genome Project.</title>
        <authorList>
            <person name="Zhang R.-G."/>
        </authorList>
    </citation>
    <scope>NUCLEOTIDE SEQUENCE [LARGE SCALE GENOMIC DNA]</scope>
    <source>
        <strain evidence="2">FAFU-HL-1</strain>
        <tissue evidence="2">Leaf</tissue>
    </source>
</reference>
<gene>
    <name evidence="2" type="ORF">SADUNF_Sadunf18G0048500</name>
</gene>
<evidence type="ECO:0000313" key="3">
    <source>
        <dbReference type="Proteomes" id="UP000657918"/>
    </source>
</evidence>
<dbReference type="AlphaFoldDB" id="A0A835MDG3"/>
<feature type="region of interest" description="Disordered" evidence="1">
    <location>
        <begin position="1"/>
        <end position="26"/>
    </location>
</feature>
<evidence type="ECO:0000256" key="1">
    <source>
        <dbReference type="SAM" id="MobiDB-lite"/>
    </source>
</evidence>
<dbReference type="EMBL" id="JADGMS010000018">
    <property type="protein sequence ID" value="KAF9662392.1"/>
    <property type="molecule type" value="Genomic_DNA"/>
</dbReference>
<feature type="compositionally biased region" description="Basic and acidic residues" evidence="1">
    <location>
        <begin position="351"/>
        <end position="360"/>
    </location>
</feature>